<feature type="region of interest" description="Disordered" evidence="11">
    <location>
        <begin position="3660"/>
        <end position="3702"/>
    </location>
</feature>
<dbReference type="Pfam" id="PF00109">
    <property type="entry name" value="ketoacyl-synt"/>
    <property type="match status" value="4"/>
</dbReference>
<feature type="domain" description="Ketosynthase family 3 (KS3)" evidence="13">
    <location>
        <begin position="1293"/>
        <end position="1715"/>
    </location>
</feature>
<dbReference type="InterPro" id="IPR020806">
    <property type="entry name" value="PKS_PP-bd"/>
</dbReference>
<dbReference type="SMART" id="SM00825">
    <property type="entry name" value="PKS_KS"/>
    <property type="match status" value="4"/>
</dbReference>
<feature type="region of interest" description="Disordered" evidence="11">
    <location>
        <begin position="4603"/>
        <end position="4669"/>
    </location>
</feature>
<dbReference type="SUPFAM" id="SSF47336">
    <property type="entry name" value="ACP-like"/>
    <property type="match status" value="5"/>
</dbReference>
<dbReference type="SUPFAM" id="SSF53901">
    <property type="entry name" value="Thiolase-like"/>
    <property type="match status" value="4"/>
</dbReference>
<dbReference type="PANTHER" id="PTHR43775">
    <property type="entry name" value="FATTY ACID SYNTHASE"/>
    <property type="match status" value="1"/>
</dbReference>
<feature type="domain" description="Ketosynthase family 3 (KS3)" evidence="13">
    <location>
        <begin position="3706"/>
        <end position="4132"/>
    </location>
</feature>
<dbReference type="PROSITE" id="PS00012">
    <property type="entry name" value="PHOSPHOPANTETHEINE"/>
    <property type="match status" value="2"/>
</dbReference>
<dbReference type="InterPro" id="IPR013217">
    <property type="entry name" value="Methyltransf_12"/>
</dbReference>
<dbReference type="InterPro" id="IPR042104">
    <property type="entry name" value="PKS_dehydratase_sf"/>
</dbReference>
<evidence type="ECO:0000256" key="7">
    <source>
        <dbReference type="ARBA" id="ARBA00022737"/>
    </source>
</evidence>
<feature type="compositionally biased region" description="Basic and acidic residues" evidence="11">
    <location>
        <begin position="1801"/>
        <end position="1823"/>
    </location>
</feature>
<feature type="domain" description="Carrier" evidence="12">
    <location>
        <begin position="2447"/>
        <end position="2523"/>
    </location>
</feature>
<evidence type="ECO:0000313" key="15">
    <source>
        <dbReference type="EMBL" id="AUX33060.1"/>
    </source>
</evidence>
<protein>
    <recommendedName>
        <fullName evidence="17">Polyketide synthase</fullName>
    </recommendedName>
</protein>
<feature type="domain" description="PKS/mFAS DH" evidence="14">
    <location>
        <begin position="4322"/>
        <end position="4606"/>
    </location>
</feature>
<dbReference type="InterPro" id="IPR054514">
    <property type="entry name" value="RhiE-like_linker"/>
</dbReference>
<feature type="domain" description="Carrier" evidence="12">
    <location>
        <begin position="20"/>
        <end position="97"/>
    </location>
</feature>
<dbReference type="GO" id="GO:0071770">
    <property type="term" value="P:DIM/DIP cell wall layer assembly"/>
    <property type="evidence" value="ECO:0007669"/>
    <property type="project" value="TreeGrafter"/>
</dbReference>
<dbReference type="SUPFAM" id="SSF53335">
    <property type="entry name" value="S-adenosyl-L-methionine-dependent methyltransferases"/>
    <property type="match status" value="2"/>
</dbReference>
<keyword evidence="6" id="KW-0808">Transferase</keyword>
<evidence type="ECO:0000256" key="3">
    <source>
        <dbReference type="ARBA" id="ARBA00022450"/>
    </source>
</evidence>
<evidence type="ECO:0000256" key="4">
    <source>
        <dbReference type="ARBA" id="ARBA00022490"/>
    </source>
</evidence>
<feature type="region of interest" description="Disordered" evidence="11">
    <location>
        <begin position="3508"/>
        <end position="3574"/>
    </location>
</feature>
<dbReference type="InterPro" id="IPR057326">
    <property type="entry name" value="KR_dom"/>
</dbReference>
<feature type="domain" description="Carrier" evidence="12">
    <location>
        <begin position="3580"/>
        <end position="3654"/>
    </location>
</feature>
<dbReference type="GO" id="GO:0005737">
    <property type="term" value="C:cytoplasm"/>
    <property type="evidence" value="ECO:0007669"/>
    <property type="project" value="UniProtKB-SubCell"/>
</dbReference>
<dbReference type="InterPro" id="IPR009081">
    <property type="entry name" value="PP-bd_ACP"/>
</dbReference>
<comment type="pathway">
    <text evidence="2">Antibiotic biosynthesis.</text>
</comment>
<dbReference type="InterPro" id="IPR018201">
    <property type="entry name" value="Ketoacyl_synth_AS"/>
</dbReference>
<keyword evidence="4" id="KW-0963">Cytoplasm</keyword>
<keyword evidence="3" id="KW-0596">Phosphopantetheine</keyword>
<dbReference type="InterPro" id="IPR049900">
    <property type="entry name" value="PKS_mFAS_DH"/>
</dbReference>
<dbReference type="InterPro" id="IPR020841">
    <property type="entry name" value="PKS_Beta-ketoAc_synthase_dom"/>
</dbReference>
<dbReference type="InterPro" id="IPR013968">
    <property type="entry name" value="PKS_KR"/>
</dbReference>
<keyword evidence="7" id="KW-0677">Repeat</keyword>
<sequence>MNSHSEAAVGQQQSSVARGELRGFLLSGVQEILSHKLGRGSLSIGADTTFLELGVDSSLSVDFLAALNERFGLSLGVEAIFDYIRVMDFVEHVVDSCGDVLGLRQRAGGEGASGRKASALERAIHDAPPASQGIGGVKAPGLARDAEDAAAGEAVDDLAIVGLSVRFPGSEGTNEFWSNLYGGRCCVREVADAEHRAQDLARGAASFPKAMALLEGIDLFDAEFFGISPDEASAMDPQQRIVLEEAWRTIEDAGYAPEALAGRSGGVFIGVMGQDYSELQGPEATERSLVGNAASFIAGRVADFLDLKGTSLSIDAACSSTLVALHQACSAVRSGDLDFALVGGVSLCLTERSYLAMQRAAMLSASGQCRPFDDRADGFVPGEGAGMIMVKRLTAAIADRDNIYAVIKGIGVGHTGRTNGVTAPSSRSQAALQQRVHEAARIDPATISYVEAHGSGTRIGDAIELAALTETFRGGTKGSGSCAIGSVKANIGHLSGAAGMASLAKVLLCMRRASLVPSLNFSRLNGLIDLESGPFYVNTSAREWSTTNGVPRRAAINSFGFSGTNCYAVLEEYSPTRESAQHQSAGNHIITVSARSEPALHRALARLRDWLRIAPAHVCLADVAYTLNCGRKHFPCRRSFVADGAVDLLTQVDSALAQDHDDRGPAAGAMSTPSERHAAMDEAARRILEDLAAAGGAASASKQKLVALAEAYDAGASVDWHRLYRDQKVKKVSLPTYPFIRSRFWHGRAAWPEIRAALRAEAGDGRGGCGGELVETHAAFMELERHARDLLLWSFQQKRLLLKAGERYTKAELQRVLRIRAGYERLYEALLEILLRERWISLSQDEIVATAAVEDPALRRRLRDVSVAAPELLRSSPGTAPYVALLRGCLGRLWEIMSGEDDVMSVLFPDGSLALLTAAYAANRLAIYSNEQLAEEVGAAVEERLLSRPGTQKLRILEIGAGTGATSRHVLDRLARHRDSVEFWYTDVSPFFTRQGAGAFGDQFQFVTFRELDIERDIAAQGLDRHYFDIVIATNVLHATALIHRTLDQVHELLKPGGLLALCELTKRADFLTLIFGLTSGWWSFEDGEHRIEHSPLLEATSWAAILRECGFGRITELGRPPGDGERVFSQTVMLASATEIQDRRGAPAELTERSRAEPEGARRWPAAAGDLYDAVVERIVSHVASAAMVPRERIDPQRRFADYGLKSKTGILMVERLARELQVPLKAIDLFNYPAIGDLARYISSEHSDRILARGALPESAGHSASTLGAAVRAARADPRDANPGSRDARGALDMAVIGMSGRFPGANNVRELWSNLAAGRSCITRFPDARRYKSSLCVGDGEGGVPDRGGYLDDVSLFDPLFFHMSGIEAELTDPQHRLFLEECWKAIEDAGYNPRDFSERKLGVFVGAGAGDYRERLRENGLHSESHAFVGNEASILASRIAYFLNAKGPCLAVDTACSSSLVAVHLACQSLASGESEVAIAGGAFIMTTLSYHASWAKAGMLARDGRCKAFDDSADGFVPGEAVAAIVLKPLARAVDDGDFIYGVIKASGVNQDGKTNGITAPSGLSQAALINDVYERASIAADSINYIEAHGTGTRLGDPIEVDALSSVFRKQTSESRYCGIGSVKTNVGHTIFAAGLVGVIKVLLALRHGKIPPSLNIARENTEIDFAQSPFYVARELSDWAPRGGSPRRAAVSSFGISGTNAHLVVEEAPPAAATSAGERRGWFLVALSGKTDDALRARRDELVAWLDENGRIAGIEDVSYTLNVGRSHFSRREAYVAVSLEDLAEQLRSASRLPERGPGRGEAPGRGHERERELDERAAGIVDELRRMDPGAADARKEQLSALAELYVTGASISWQALYAGGPHRRLQLPGYPFARESYWVPERRNVNTADRNPAVWPELAAPAGDERTRPRPPRRNSFEVGGMGAAQTKYYRPVWIEAPVSDRDLELGLGSVVIFDRTRARFDLLKKQLRGQERVKVIWIRPGERFRDLGDGVYEVNPREGQDFEVLLRALSVDVPSVHTGFHCWNTDVQSTSWERVEDPLAIAKAVDEELETGAYAILRLTRALLAQKRRGRTRIISLYQCDNASSRPHEAAMAAFAKSLRVEESLMTHKVVAIERDGEDSADRDVRVLLSEIGAGDETDVIYRRGSRWTRSFEEIDRAFVAGRAAADGIRLKRGGVCIITGGAGELGLLVGEYMMRRFEARLVLVGRSHASQLSLDKRTRLSELDRLGTVVYQRADVRRLDELCGVVEEARRRFGHIDGVIHAAGVLRDGLVAMKQDDVFKEVVETKLKGALFLDALTARDELDMFIMFSSLASIVGNEGQSDHGVANAFLDRFAELRADLVRARHRFGQTLSASWPLWAEGGTVLSAEQLKFLFTQMGMVPMPSQDGLGALADVLRLGCESVGVFHGDAAPFERLLRSTDAACPPRAAGAANGDKMLESTIDYVKKLICGELRLPPQTVSHREVLETYGVDSLVIRKLTAALEKAFGPLPKSLLFEYKTIEDLSAYLVANCDSELKRLLLIEEPAVARTPDHKPERTSEASAMAQDPGRSVAPSVPCPTLHSDGSGANEGARYPIAIVGISGRFPMADNLDAFWKNLAEGKDCVTRVPRERWDSEQVYDATGSRDDRTDCNFGGFLDGYDEFDPLLFNVSPSEARTMDPQERLLLQAVWSALEDAGYTRERLNLKVKSHGHKGVGTYIGVTSGTYQLVGLDAWRSQSGGMVLPEGAYWTVANRVSYTLGFTGPSMPVDTACSSSLVAMHLACEAIRSGECGAAVVGGVNLYLHPYRYVVLSQRRLLSRSGRCCSFGDGADGFVPGEAVGAVLLKPLRDAIADGDHIYGVVKATAVGYAGRTNGYAAPDPQAYARVASEAIARAGIDPRTISYIEAQAVGSDLGDSIEVAGLTAAFRRSTDDVGFCAIGSLKPNIGHAESAADIAKLAKVLLQLKHGTLAPTIVPPNLSSSIDFATTPFVVQGKLSPWSSSGIDAERTAPRHPRRAAISSLGGGGALAHLIVEEWVGEDEPRSRGERAPAGAQLIVLSARTPEALRQAAENLAAFLEEDLPRERDGGDGATLRDISYTLMVGREAMSERLAVVATTKRELADSLRAFLHGSSDRSNYVRGKADARIRNGEPPVRPSGDLRPLAAWWCLGGEVEWDAMISGGNVKRISLPTYPFAKERYWLVDRVGEHDRGLPLAGGSEVVADYYNTATHIFRAQDRYLRYITLAPLPAVIDDFSWLVTFSRPESRPEYLKMVVERQEELRRTLFWNVDFSKVHSFLDIGCGLGTDLVEIAESYVHVRGDGYTIARRQFDFASQDIRDRGLSDRVHVHLRDSSQDPFPGQYDLIYGIEVCHHVKNKEGLYSNIASHLRLGGLLNLADTIARTSGDINSEEVGSYSPTEIRYSRLLATNALEVIECIDVSEEIANFLEDARFEENLALLGADHTHRGSAGAAEHRAWNNYGKALRMGLVAYVLLSARKVDPRSNLDAVYERNLRKIQAPRRYADTPKGAPYLRSTSAPRTAADLPDFAGRPNGADQRPHQHAAPHGEAAERRGDQRREGGDERSNLRARCERLEQRISRIVSEVLELRIQEIEPEARFADYGVDSLRGLRLVEAVNRRFGLHLPMEVIFDHSSIRDLSAYLLAQHQIEMSDVRQEGPAPSERARAGASSQGVGEAEQPAAAAHAAPPRAEGAQAGASGGVAVIGIACRFPGARSRSEFWTNLTAGVDAAREVPADRWDPDSIYDPDPNAPGKSYSKWGCFLDGAFEFDSLFFNISPKEATLMDPQQRLLLQQCWHALEDAGYSGESTRGLKCGVFIGVAGNPYHPLSESNESALSDGHELLGHSPAILASRISYFLDLKGPAIAVDTACSSSLVALHLAQEQIRSGQMKMALVGGVTLYLDPRTFISLSKLGLLSSTGKCRPFDEQADGVVVGEGVGVILIKDLAQALADGDSIYGVIKGSAINQDGRTNGITAPSKASQVELELETYRACGISPETISYVEAHGTGTRLGDPIEVNALIDSFRSFTDKRQFCALGSVKGNIGHTTAAAGMAGLIKILSSFEHRQIPPSLNFDSLNRHIDLAASPFFVNTELRDWVAPAGSPRRAALSSFGWSGTNAHVVVEEVPTRAAAVRRRDVARFLIVVSGKTKTAALCRIAELKSWLTKGDPGVDLGDVAYTLSVGRSHFRYRVGIVVKDIDELVSKVSELRAGQVPGGCVTNLDSESQRGADPALRQLAHQMIADLAAAGATSQANYADRLLALADLYVKGYEIDWLSLYAGRGYRRVHLPGYPFARDVYHIPTDGRAVKEAGFDPHRLDQMIDEATVRRRELILKKKIGAQDSLARDHVVSGRMVLPISVGWSMAMAADRRERPGVRGGVGRLRGVTFLAPLVVERDGVEVEMSIDAVDGWSRYEIRGTSGAAPVVHSRGELYLGGGEQEVHADTVDLNGLLSESGTMLRASDAYAAFEAMGLTYGGSYRLVEWVRLYEWGALGRLATEHDARRGSGSSALESRIVDAALQVAMLMRRDTGHEQHLIQPFSVDGVEISASLQAARYVCARIVSDDGRGFKVDVIAVDESGKALLRVSGLRALKVGAAERGDPRTNGMRARSATGARSEARSSAPSSPPPAEPAARATHDAEDEQLAAPPRRDPDVGAAPTPEAASRARMLVLVQDEIRKHLGDCIGVDPLQLHLDEAFSDYGVDSIVAMDLVKRINDAMGIQLKVTSIFDYSEIGDLARHILASYEVELSRGLGRGGATEGRAAGSASRSGRAAPLDQGRTESGAELTPRDATGSCALKRSSSPDADLLSLLDRVESRELSIDDAIARLELLS</sequence>
<feature type="compositionally biased region" description="Low complexity" evidence="11">
    <location>
        <begin position="4766"/>
        <end position="4780"/>
    </location>
</feature>
<dbReference type="InterPro" id="IPR050091">
    <property type="entry name" value="PKS_NRPS_Biosynth_Enz"/>
</dbReference>
<evidence type="ECO:0000256" key="8">
    <source>
        <dbReference type="ARBA" id="ARBA00023268"/>
    </source>
</evidence>
<dbReference type="InterPro" id="IPR006162">
    <property type="entry name" value="Ppantetheine_attach_site"/>
</dbReference>
<comment type="subcellular location">
    <subcellularLocation>
        <location evidence="1">Cytoplasm</location>
    </subcellularLocation>
</comment>
<evidence type="ECO:0000256" key="2">
    <source>
        <dbReference type="ARBA" id="ARBA00004792"/>
    </source>
</evidence>
<dbReference type="GO" id="GO:0004312">
    <property type="term" value="F:fatty acid synthase activity"/>
    <property type="evidence" value="ECO:0007669"/>
    <property type="project" value="TreeGrafter"/>
</dbReference>
<feature type="region of interest" description="Disordered" evidence="11">
    <location>
        <begin position="2541"/>
        <end position="2577"/>
    </location>
</feature>
<evidence type="ECO:0000256" key="11">
    <source>
        <dbReference type="SAM" id="MobiDB-lite"/>
    </source>
</evidence>
<dbReference type="GO" id="GO:0006633">
    <property type="term" value="P:fatty acid biosynthetic process"/>
    <property type="evidence" value="ECO:0007669"/>
    <property type="project" value="InterPro"/>
</dbReference>
<dbReference type="SMART" id="SM00823">
    <property type="entry name" value="PKS_PP"/>
    <property type="match status" value="5"/>
</dbReference>
<evidence type="ECO:0000256" key="10">
    <source>
        <dbReference type="PROSITE-ProRule" id="PRU01363"/>
    </source>
</evidence>
<feature type="region of interest" description="C-terminal hotdog fold" evidence="10">
    <location>
        <begin position="4462"/>
        <end position="4606"/>
    </location>
</feature>
<dbReference type="SUPFAM" id="SSF51735">
    <property type="entry name" value="NAD(P)-binding Rossmann-fold domains"/>
    <property type="match status" value="1"/>
</dbReference>
<dbReference type="InterPro" id="IPR016039">
    <property type="entry name" value="Thiolase-like"/>
</dbReference>
<dbReference type="InterPro" id="IPR049551">
    <property type="entry name" value="PKS_DH_C"/>
</dbReference>
<dbReference type="Pfam" id="PF14765">
    <property type="entry name" value="PS-DH"/>
    <property type="match status" value="1"/>
</dbReference>
<dbReference type="Pfam" id="PF21394">
    <property type="entry name" value="Beta-ketacyl_N"/>
    <property type="match status" value="1"/>
</dbReference>
<dbReference type="PROSITE" id="PS50075">
    <property type="entry name" value="CARRIER"/>
    <property type="match status" value="5"/>
</dbReference>
<name>A0A4P2QS55_SORCE</name>
<dbReference type="InterPro" id="IPR014030">
    <property type="entry name" value="Ketoacyl_synth_N"/>
</dbReference>
<dbReference type="InterPro" id="IPR036291">
    <property type="entry name" value="NAD(P)-bd_dom_sf"/>
</dbReference>
<dbReference type="Pfam" id="PF22336">
    <property type="entry name" value="RhiE-like_linker"/>
    <property type="match status" value="1"/>
</dbReference>
<dbReference type="Gene3D" id="1.10.1200.10">
    <property type="entry name" value="ACP-like"/>
    <property type="match status" value="5"/>
</dbReference>
<dbReference type="InterPro" id="IPR036736">
    <property type="entry name" value="ACP-like_sf"/>
</dbReference>
<dbReference type="SMART" id="SM00826">
    <property type="entry name" value="PKS_DH"/>
    <property type="match status" value="1"/>
</dbReference>
<proteinExistence type="predicted"/>
<dbReference type="GO" id="GO:0004315">
    <property type="term" value="F:3-oxoacyl-[acyl-carrier-protein] synthase activity"/>
    <property type="evidence" value="ECO:0007669"/>
    <property type="project" value="InterPro"/>
</dbReference>
<dbReference type="SMART" id="SM00822">
    <property type="entry name" value="PKS_KR"/>
    <property type="match status" value="1"/>
</dbReference>
<dbReference type="Pfam" id="PF02801">
    <property type="entry name" value="Ketoacyl-synt_C"/>
    <property type="match status" value="4"/>
</dbReference>
<dbReference type="InterPro" id="IPR029063">
    <property type="entry name" value="SAM-dependent_MTases_sf"/>
</dbReference>
<evidence type="ECO:0008006" key="17">
    <source>
        <dbReference type="Google" id="ProtNLM"/>
    </source>
</evidence>
<evidence type="ECO:0000259" key="13">
    <source>
        <dbReference type="PROSITE" id="PS52004"/>
    </source>
</evidence>
<feature type="active site" description="Proton donor; for dehydratase activity" evidence="10">
    <location>
        <position position="4523"/>
    </location>
</feature>
<feature type="region of interest" description="Disordered" evidence="11">
    <location>
        <begin position="1797"/>
        <end position="1823"/>
    </location>
</feature>
<dbReference type="PROSITE" id="PS52019">
    <property type="entry name" value="PKS_MFAS_DH"/>
    <property type="match status" value="1"/>
</dbReference>
<dbReference type="Pfam" id="PF22621">
    <property type="entry name" value="CurL-like_PKS_C"/>
    <property type="match status" value="3"/>
</dbReference>
<dbReference type="CDD" id="cd08953">
    <property type="entry name" value="KR_2_SDR_x"/>
    <property type="match status" value="1"/>
</dbReference>
<dbReference type="EMBL" id="CP012672">
    <property type="protein sequence ID" value="AUX33060.1"/>
    <property type="molecule type" value="Genomic_DNA"/>
</dbReference>
<reference evidence="15 16" key="1">
    <citation type="submission" date="2015-09" db="EMBL/GenBank/DDBJ databases">
        <title>Sorangium comparison.</title>
        <authorList>
            <person name="Zaburannyi N."/>
            <person name="Bunk B."/>
            <person name="Overmann J."/>
            <person name="Mueller R."/>
        </authorList>
    </citation>
    <scope>NUCLEOTIDE SEQUENCE [LARGE SCALE GENOMIC DNA]</scope>
    <source>
        <strain evidence="15 16">So ce836</strain>
    </source>
</reference>
<dbReference type="Proteomes" id="UP000295497">
    <property type="component" value="Chromosome"/>
</dbReference>
<comment type="function">
    <text evidence="9">Involved in production of the polyketide antibiotic thailandamide.</text>
</comment>
<dbReference type="InterPro" id="IPR049490">
    <property type="entry name" value="C883_1060-like_KR_N"/>
</dbReference>
<dbReference type="SMART" id="SM01294">
    <property type="entry name" value="PKS_PP_betabranch"/>
    <property type="match status" value="4"/>
</dbReference>
<feature type="compositionally biased region" description="Basic and acidic residues" evidence="11">
    <location>
        <begin position="3556"/>
        <end position="3574"/>
    </location>
</feature>
<feature type="region of interest" description="Disordered" evidence="11">
    <location>
        <begin position="4759"/>
        <end position="4808"/>
    </location>
</feature>
<evidence type="ECO:0000256" key="6">
    <source>
        <dbReference type="ARBA" id="ARBA00022679"/>
    </source>
</evidence>
<feature type="compositionally biased region" description="Low complexity" evidence="11">
    <location>
        <begin position="3679"/>
        <end position="3702"/>
    </location>
</feature>
<organism evidence="15 16">
    <name type="scientific">Sorangium cellulosum</name>
    <name type="common">Polyangium cellulosum</name>
    <dbReference type="NCBI Taxonomy" id="56"/>
    <lineage>
        <taxon>Bacteria</taxon>
        <taxon>Pseudomonadati</taxon>
        <taxon>Myxococcota</taxon>
        <taxon>Polyangia</taxon>
        <taxon>Polyangiales</taxon>
        <taxon>Polyangiaceae</taxon>
        <taxon>Sorangium</taxon>
    </lineage>
</organism>
<keyword evidence="8" id="KW-0511">Multifunctional enzyme</keyword>
<dbReference type="GO" id="GO:0005886">
    <property type="term" value="C:plasma membrane"/>
    <property type="evidence" value="ECO:0007669"/>
    <property type="project" value="TreeGrafter"/>
</dbReference>
<evidence type="ECO:0000259" key="14">
    <source>
        <dbReference type="PROSITE" id="PS52019"/>
    </source>
</evidence>
<dbReference type="InterPro" id="IPR049552">
    <property type="entry name" value="PKS_DH_N"/>
</dbReference>
<feature type="domain" description="Ketosynthase family 3 (KS3)" evidence="13">
    <location>
        <begin position="155"/>
        <end position="572"/>
    </location>
</feature>
<dbReference type="Pfam" id="PF08242">
    <property type="entry name" value="Methyltransf_12"/>
    <property type="match status" value="2"/>
</dbReference>
<dbReference type="PROSITE" id="PS52004">
    <property type="entry name" value="KS3_2"/>
    <property type="match status" value="4"/>
</dbReference>
<dbReference type="Pfam" id="PF00550">
    <property type="entry name" value="PP-binding"/>
    <property type="match status" value="5"/>
</dbReference>
<dbReference type="Pfam" id="PF08659">
    <property type="entry name" value="KR"/>
    <property type="match status" value="1"/>
</dbReference>
<evidence type="ECO:0000313" key="16">
    <source>
        <dbReference type="Proteomes" id="UP000295497"/>
    </source>
</evidence>
<evidence type="ECO:0000256" key="5">
    <source>
        <dbReference type="ARBA" id="ARBA00022553"/>
    </source>
</evidence>
<feature type="active site" description="Proton acceptor; for dehydratase activity" evidence="10">
    <location>
        <position position="4354"/>
    </location>
</feature>
<feature type="domain" description="Carrier" evidence="12">
    <location>
        <begin position="4677"/>
        <end position="4751"/>
    </location>
</feature>
<dbReference type="Gene3D" id="3.40.50.150">
    <property type="entry name" value="Vaccinia Virus protein VP39"/>
    <property type="match status" value="2"/>
</dbReference>
<dbReference type="Gene3D" id="3.40.47.10">
    <property type="match status" value="4"/>
</dbReference>
<dbReference type="Gene3D" id="1.10.1240.100">
    <property type="match status" value="4"/>
</dbReference>
<dbReference type="SMART" id="SM00828">
    <property type="entry name" value="PKS_MT"/>
    <property type="match status" value="1"/>
</dbReference>
<dbReference type="CDD" id="cd00833">
    <property type="entry name" value="PKS"/>
    <property type="match status" value="4"/>
</dbReference>
<dbReference type="RefSeq" id="WP_129576544.1">
    <property type="nucleotide sequence ID" value="NZ_CP012672.1"/>
</dbReference>
<dbReference type="Gene3D" id="3.40.50.720">
    <property type="entry name" value="NAD(P)-binding Rossmann-like Domain"/>
    <property type="match status" value="1"/>
</dbReference>
<dbReference type="InterPro" id="IPR020807">
    <property type="entry name" value="PKS_DH"/>
</dbReference>
<dbReference type="InterPro" id="IPR014031">
    <property type="entry name" value="Ketoacyl_synth_C"/>
</dbReference>
<dbReference type="PANTHER" id="PTHR43775:SF37">
    <property type="entry name" value="SI:DKEY-61P9.11"/>
    <property type="match status" value="1"/>
</dbReference>
<feature type="region of interest" description="N-terminal hotdog fold" evidence="10">
    <location>
        <begin position="4322"/>
        <end position="4445"/>
    </location>
</feature>
<dbReference type="InterPro" id="IPR020803">
    <property type="entry name" value="MeTfrase_dom"/>
</dbReference>
<keyword evidence="5" id="KW-0597">Phosphoprotein</keyword>
<dbReference type="CDD" id="cd02440">
    <property type="entry name" value="AdoMet_MTases"/>
    <property type="match status" value="2"/>
</dbReference>
<evidence type="ECO:0000259" key="12">
    <source>
        <dbReference type="PROSITE" id="PS50075"/>
    </source>
</evidence>
<dbReference type="FunFam" id="3.40.47.10:FF:000019">
    <property type="entry name" value="Polyketide synthase type I"/>
    <property type="match status" value="2"/>
</dbReference>
<feature type="domain" description="Ketosynthase family 3 (KS3)" evidence="13">
    <location>
        <begin position="2584"/>
        <end position="3025"/>
    </location>
</feature>
<feature type="domain" description="Carrier" evidence="12">
    <location>
        <begin position="1171"/>
        <end position="1248"/>
    </location>
</feature>
<dbReference type="PROSITE" id="PS00606">
    <property type="entry name" value="KS3_1"/>
    <property type="match status" value="4"/>
</dbReference>
<dbReference type="Pfam" id="PF21089">
    <property type="entry name" value="PKS_DH_N"/>
    <property type="match status" value="1"/>
</dbReference>
<dbReference type="GO" id="GO:0031177">
    <property type="term" value="F:phosphopantetheine binding"/>
    <property type="evidence" value="ECO:0007669"/>
    <property type="project" value="InterPro"/>
</dbReference>
<evidence type="ECO:0000256" key="1">
    <source>
        <dbReference type="ARBA" id="ARBA00004496"/>
    </source>
</evidence>
<evidence type="ECO:0000256" key="9">
    <source>
        <dbReference type="ARBA" id="ARBA00054155"/>
    </source>
</evidence>
<accession>A0A4P2QS55</accession>
<gene>
    <name evidence="15" type="ORF">SOCE836_052120</name>
</gene>
<dbReference type="Gene3D" id="3.10.129.110">
    <property type="entry name" value="Polyketide synthase dehydratase"/>
    <property type="match status" value="1"/>
</dbReference>
<feature type="compositionally biased region" description="Basic and acidic residues" evidence="11">
    <location>
        <begin position="2541"/>
        <end position="2550"/>
    </location>
</feature>